<protein>
    <recommendedName>
        <fullName evidence="5">Cyanophycinase</fullName>
        <ecNumber evidence="4">3.4.15.6</ecNumber>
    </recommendedName>
</protein>
<evidence type="ECO:0000256" key="1">
    <source>
        <dbReference type="ARBA" id="ARBA00001092"/>
    </source>
</evidence>
<dbReference type="EC" id="3.4.15.6" evidence="4"/>
<comment type="catalytic activity">
    <reaction evidence="1">
        <text>[L-4-(L-arginin-2-N-yl)aspartate](n) + H2O = [L-4-(L-arginin-2-N-yl)aspartate](n-1) + L-4-(L-arginin-2-N-yl)aspartate</text>
        <dbReference type="Rhea" id="RHEA:12845"/>
        <dbReference type="Rhea" id="RHEA-COMP:13728"/>
        <dbReference type="Rhea" id="RHEA-COMP:13734"/>
        <dbReference type="ChEBI" id="CHEBI:15377"/>
        <dbReference type="ChEBI" id="CHEBI:137986"/>
        <dbReference type="ChEBI" id="CHEBI:137991"/>
        <dbReference type="EC" id="3.4.15.6"/>
    </reaction>
</comment>
<evidence type="ECO:0000256" key="3">
    <source>
        <dbReference type="ARBA" id="ARBA00006534"/>
    </source>
</evidence>
<reference evidence="9 10" key="1">
    <citation type="submission" date="2018-12" db="EMBL/GenBank/DDBJ databases">
        <title>The Draft Genome Sequence of the Soil Bacterium Pedobacter tournemirensis R1.</title>
        <authorList>
            <person name="He J."/>
        </authorList>
    </citation>
    <scope>NUCLEOTIDE SEQUENCE [LARGE SCALE GENOMIC DNA]</scope>
    <source>
        <strain evidence="9 10">R1</strain>
    </source>
</reference>
<dbReference type="PANTHER" id="PTHR36175">
    <property type="entry name" value="CYANOPHYCINASE"/>
    <property type="match status" value="1"/>
</dbReference>
<dbReference type="SUPFAM" id="SSF52317">
    <property type="entry name" value="Class I glutamine amidotransferase-like"/>
    <property type="match status" value="1"/>
</dbReference>
<accession>A0A4Q0MCX9</accession>
<dbReference type="AlphaFoldDB" id="A0A4Q0MCX9"/>
<evidence type="ECO:0000313" key="9">
    <source>
        <dbReference type="EMBL" id="RXF71227.1"/>
    </source>
</evidence>
<dbReference type="InterPro" id="IPR029062">
    <property type="entry name" value="Class_I_gatase-like"/>
</dbReference>
<dbReference type="Pfam" id="PF03575">
    <property type="entry name" value="Peptidase_S51"/>
    <property type="match status" value="1"/>
</dbReference>
<keyword evidence="9" id="KW-0121">Carboxypeptidase</keyword>
<dbReference type="EMBL" id="RXOC01000003">
    <property type="protein sequence ID" value="RXF71227.1"/>
    <property type="molecule type" value="Genomic_DNA"/>
</dbReference>
<gene>
    <name evidence="9" type="ORF">EKH83_05915</name>
</gene>
<evidence type="ECO:0000256" key="4">
    <source>
        <dbReference type="ARBA" id="ARBA00013115"/>
    </source>
</evidence>
<dbReference type="NCBIfam" id="TIGR02069">
    <property type="entry name" value="cyanophycinase"/>
    <property type="match status" value="1"/>
</dbReference>
<dbReference type="InterPro" id="IPR005320">
    <property type="entry name" value="Peptidase_S51"/>
</dbReference>
<dbReference type="CDD" id="cd03145">
    <property type="entry name" value="GAT1_cyanophycinase"/>
    <property type="match status" value="1"/>
</dbReference>
<keyword evidence="8" id="KW-0720">Serine protease</keyword>
<keyword evidence="6" id="KW-0645">Protease</keyword>
<comment type="function">
    <text evidence="2">Exopeptidase that catalyzes the hydrolytic cleavage of multi-L-arginyl-poly-L-aspartic acid (cyanophycin; a water-insoluble reserve polymer) into aspartate-arginine dipeptides.</text>
</comment>
<dbReference type="GO" id="GO:0008236">
    <property type="term" value="F:serine-type peptidase activity"/>
    <property type="evidence" value="ECO:0007669"/>
    <property type="project" value="UniProtKB-KW"/>
</dbReference>
<evidence type="ECO:0000256" key="8">
    <source>
        <dbReference type="ARBA" id="ARBA00022825"/>
    </source>
</evidence>
<dbReference type="Proteomes" id="UP000290848">
    <property type="component" value="Unassembled WGS sequence"/>
</dbReference>
<dbReference type="GO" id="GO:0004180">
    <property type="term" value="F:carboxypeptidase activity"/>
    <property type="evidence" value="ECO:0007669"/>
    <property type="project" value="UniProtKB-KW"/>
</dbReference>
<evidence type="ECO:0000256" key="7">
    <source>
        <dbReference type="ARBA" id="ARBA00022801"/>
    </source>
</evidence>
<dbReference type="RefSeq" id="WP_128768473.1">
    <property type="nucleotide sequence ID" value="NZ_RXOC01000003.1"/>
</dbReference>
<evidence type="ECO:0000256" key="5">
    <source>
        <dbReference type="ARBA" id="ARBA00015719"/>
    </source>
</evidence>
<comment type="similarity">
    <text evidence="3">Belongs to the peptidase S51 family.</text>
</comment>
<dbReference type="Gene3D" id="3.40.50.880">
    <property type="match status" value="1"/>
</dbReference>
<evidence type="ECO:0000313" key="10">
    <source>
        <dbReference type="Proteomes" id="UP000290848"/>
    </source>
</evidence>
<comment type="caution">
    <text evidence="9">The sequence shown here is derived from an EMBL/GenBank/DDBJ whole genome shotgun (WGS) entry which is preliminary data.</text>
</comment>
<name>A0A4Q0MCX9_9SPHI</name>
<dbReference type="GO" id="GO:0008241">
    <property type="term" value="F:peptidyl-dipeptidase activity"/>
    <property type="evidence" value="ECO:0007669"/>
    <property type="project" value="UniProtKB-EC"/>
</dbReference>
<sequence>MKEKPINKCPVPRGIIMVIGGHEDKGDTPDREITRQNNHPLDVLKSFRSLIKSNNPVLEIVTTASSEGDELFKEYTDAFREVGIKNINRIHHDDRQTAINDGAIYIERINKADAIFFSGGDQLKLTYLYGGTEFLLHLKQRYIHHGLLIGGTSAGAMAMSTPMIYAGSKDVQQFSGEVRITTGLEFLKDVCIDTHFVDRGRFVRMAQVIVTNPTCIGIGIEEDTAMVIRNGIEGEVVGSGVVIIIQGHNIVNSNITEFGDKEKISIRGLNVDILSKGNSLIIPQTNPPHI</sequence>
<proteinExistence type="inferred from homology"/>
<dbReference type="GO" id="GO:0006508">
    <property type="term" value="P:proteolysis"/>
    <property type="evidence" value="ECO:0007669"/>
    <property type="project" value="UniProtKB-KW"/>
</dbReference>
<dbReference type="InterPro" id="IPR011811">
    <property type="entry name" value="Peptidase_S51_cyanophycinase"/>
</dbReference>
<evidence type="ECO:0000256" key="2">
    <source>
        <dbReference type="ARBA" id="ARBA00002039"/>
    </source>
</evidence>
<keyword evidence="7 9" id="KW-0378">Hydrolase</keyword>
<evidence type="ECO:0000256" key="6">
    <source>
        <dbReference type="ARBA" id="ARBA00022670"/>
    </source>
</evidence>
<dbReference type="PANTHER" id="PTHR36175:SF1">
    <property type="entry name" value="CYANOPHYCINASE"/>
    <property type="match status" value="1"/>
</dbReference>
<organism evidence="9 10">
    <name type="scientific">Arcticibacter tournemirensis</name>
    <dbReference type="NCBI Taxonomy" id="699437"/>
    <lineage>
        <taxon>Bacteria</taxon>
        <taxon>Pseudomonadati</taxon>
        <taxon>Bacteroidota</taxon>
        <taxon>Sphingobacteriia</taxon>
        <taxon>Sphingobacteriales</taxon>
        <taxon>Sphingobacteriaceae</taxon>
        <taxon>Arcticibacter</taxon>
    </lineage>
</organism>